<evidence type="ECO:0000256" key="1">
    <source>
        <dbReference type="ARBA" id="ARBA00013134"/>
    </source>
</evidence>
<dbReference type="InterPro" id="IPR010730">
    <property type="entry name" value="HET"/>
</dbReference>
<dbReference type="GO" id="GO:0005634">
    <property type="term" value="C:nucleus"/>
    <property type="evidence" value="ECO:0007669"/>
    <property type="project" value="TreeGrafter"/>
</dbReference>
<accession>A0AAW0D4W9</accession>
<feature type="domain" description="Heterokaryon incompatibility" evidence="5">
    <location>
        <begin position="225"/>
        <end position="316"/>
    </location>
</feature>
<comment type="catalytic activity">
    <reaction evidence="2">
        <text>methylglyoxal + H2O = (R)-lactate + H(+)</text>
        <dbReference type="Rhea" id="RHEA:27754"/>
        <dbReference type="ChEBI" id="CHEBI:15377"/>
        <dbReference type="ChEBI" id="CHEBI:15378"/>
        <dbReference type="ChEBI" id="CHEBI:16004"/>
        <dbReference type="ChEBI" id="CHEBI:17158"/>
        <dbReference type="EC" id="4.2.1.130"/>
    </reaction>
</comment>
<dbReference type="Pfam" id="PF06985">
    <property type="entry name" value="HET"/>
    <property type="match status" value="1"/>
</dbReference>
<name>A0AAW0D4W9_9AGAR</name>
<evidence type="ECO:0000256" key="3">
    <source>
        <dbReference type="SAM" id="MobiDB-lite"/>
    </source>
</evidence>
<dbReference type="Gene3D" id="3.40.50.880">
    <property type="match status" value="1"/>
</dbReference>
<dbReference type="GO" id="GO:1903189">
    <property type="term" value="P:glyoxal metabolic process"/>
    <property type="evidence" value="ECO:0007669"/>
    <property type="project" value="TreeGrafter"/>
</dbReference>
<keyword evidence="7" id="KW-1185">Reference proteome</keyword>
<feature type="domain" description="DJ-1/PfpI" evidence="4">
    <location>
        <begin position="704"/>
        <end position="877"/>
    </location>
</feature>
<evidence type="ECO:0000313" key="6">
    <source>
        <dbReference type="EMBL" id="KAK7047283.1"/>
    </source>
</evidence>
<feature type="region of interest" description="Disordered" evidence="3">
    <location>
        <begin position="1"/>
        <end position="77"/>
    </location>
</feature>
<proteinExistence type="predicted"/>
<comment type="caution">
    <text evidence="6">The sequence shown here is derived from an EMBL/GenBank/DDBJ whole genome shotgun (WGS) entry which is preliminary data.</text>
</comment>
<gene>
    <name evidence="6" type="ORF">VNI00_006514</name>
</gene>
<evidence type="ECO:0000259" key="5">
    <source>
        <dbReference type="Pfam" id="PF06985"/>
    </source>
</evidence>
<dbReference type="Proteomes" id="UP001383192">
    <property type="component" value="Unassembled WGS sequence"/>
</dbReference>
<dbReference type="InterPro" id="IPR029062">
    <property type="entry name" value="Class_I_gatase-like"/>
</dbReference>
<organism evidence="6 7">
    <name type="scientific">Paramarasmius palmivorus</name>
    <dbReference type="NCBI Taxonomy" id="297713"/>
    <lineage>
        <taxon>Eukaryota</taxon>
        <taxon>Fungi</taxon>
        <taxon>Dikarya</taxon>
        <taxon>Basidiomycota</taxon>
        <taxon>Agaricomycotina</taxon>
        <taxon>Agaricomycetes</taxon>
        <taxon>Agaricomycetidae</taxon>
        <taxon>Agaricales</taxon>
        <taxon>Marasmiineae</taxon>
        <taxon>Marasmiaceae</taxon>
        <taxon>Paramarasmius</taxon>
    </lineage>
</organism>
<dbReference type="EC" id="4.2.1.130" evidence="1"/>
<evidence type="ECO:0000259" key="4">
    <source>
        <dbReference type="Pfam" id="PF01965"/>
    </source>
</evidence>
<dbReference type="GO" id="GO:0019172">
    <property type="term" value="F:glyoxalase III activity"/>
    <property type="evidence" value="ECO:0007669"/>
    <property type="project" value="UniProtKB-EC"/>
</dbReference>
<dbReference type="AlphaFoldDB" id="A0AAW0D4W9"/>
<dbReference type="GO" id="GO:0005739">
    <property type="term" value="C:mitochondrion"/>
    <property type="evidence" value="ECO:0007669"/>
    <property type="project" value="TreeGrafter"/>
</dbReference>
<dbReference type="GO" id="GO:0006979">
    <property type="term" value="P:response to oxidative stress"/>
    <property type="evidence" value="ECO:0007669"/>
    <property type="project" value="TreeGrafter"/>
</dbReference>
<dbReference type="PANTHER" id="PTHR48094:SF12">
    <property type="entry name" value="PARKINSON DISEASE PROTEIN 7 HOMOLOG"/>
    <property type="match status" value="1"/>
</dbReference>
<evidence type="ECO:0000256" key="2">
    <source>
        <dbReference type="ARBA" id="ARBA00048082"/>
    </source>
</evidence>
<feature type="compositionally biased region" description="Basic and acidic residues" evidence="3">
    <location>
        <begin position="66"/>
        <end position="77"/>
    </location>
</feature>
<protein>
    <recommendedName>
        <fullName evidence="1">D-lactate dehydratase</fullName>
        <ecNumber evidence="1">4.2.1.130</ecNumber>
    </recommendedName>
</protein>
<reference evidence="6 7" key="1">
    <citation type="submission" date="2024-01" db="EMBL/GenBank/DDBJ databases">
        <title>A draft genome for a cacao thread blight-causing isolate of Paramarasmius palmivorus.</title>
        <authorList>
            <person name="Baruah I.K."/>
            <person name="Bukari Y."/>
            <person name="Amoako-Attah I."/>
            <person name="Meinhardt L.W."/>
            <person name="Bailey B.A."/>
            <person name="Cohen S.P."/>
        </authorList>
    </citation>
    <scope>NUCLEOTIDE SEQUENCE [LARGE SCALE GENOMIC DNA]</scope>
    <source>
        <strain evidence="6 7">GH-12</strain>
    </source>
</reference>
<dbReference type="Pfam" id="PF01965">
    <property type="entry name" value="DJ-1_PfpI"/>
    <property type="match status" value="1"/>
</dbReference>
<dbReference type="InterPro" id="IPR050325">
    <property type="entry name" value="Prot/Nucl_acid_deglycase"/>
</dbReference>
<dbReference type="InterPro" id="IPR002818">
    <property type="entry name" value="DJ-1/PfpI"/>
</dbReference>
<dbReference type="InterPro" id="IPR006287">
    <property type="entry name" value="DJ-1"/>
</dbReference>
<dbReference type="EMBL" id="JAYKXP010000020">
    <property type="protein sequence ID" value="KAK7047283.1"/>
    <property type="molecule type" value="Genomic_DNA"/>
</dbReference>
<dbReference type="CDD" id="cd03135">
    <property type="entry name" value="GATase1_DJ-1"/>
    <property type="match status" value="1"/>
</dbReference>
<dbReference type="NCBIfam" id="TIGR01383">
    <property type="entry name" value="not_thiJ"/>
    <property type="match status" value="1"/>
</dbReference>
<dbReference type="SUPFAM" id="SSF52317">
    <property type="entry name" value="Class I glutamine amidotransferase-like"/>
    <property type="match status" value="1"/>
</dbReference>
<dbReference type="PANTHER" id="PTHR48094">
    <property type="entry name" value="PROTEIN/NUCLEIC ACID DEGLYCASE DJ-1-RELATED"/>
    <property type="match status" value="1"/>
</dbReference>
<evidence type="ECO:0000313" key="7">
    <source>
        <dbReference type="Proteomes" id="UP001383192"/>
    </source>
</evidence>
<sequence>MQPQLFYFIPSMGETSSKLRAEEDDQKTPLPSQLVKDDDEPNPQSHSGCSSDDAGKPSREVQGQPEDDKTVTRSLLSEEMKKKLKRVGDMEDISESRDYTYQQARESAPEFAQRMDGGMIAIEGLFKDAASLFQGVIVKELYEAGVRAEDAGLRTSADRPPKPLPAVPVPTAIVLSKPLSSLQNTTIDLSGKASPCRFRLIDCAQLVHEEILQVIEYPDPQDIAYAAISYIWRGVIGPPALSFATNGTFAVKGAEDGDPVSIDVLLHACKAALLKDIPLLWLDRLCIIQTSRDDKVWQIQRMYRIYAECAECFILPGGTRRLVSLEEPTMWIHRGWTLQEAVAPRSASVVIQWEHGDGSFGNPKQRMGTSGVIEEIVPGQSAYILLTSLVNASIAENVEFRVAAPGTYTGRPVDVTIRIFGNDEAGWRHAFVLSAALKPVDDKVDPNGDKKRTAIWRSAQMRTSSRPVDMVFSIMGLFGVTLDPRAFKAHDRLGATIALAREILDQGGSPNWFAISLALPHNNDILSFPMFPETNEAGAAIYEVNDERVEAAELMKDVDGWLGVEGIPGATMDEAGFLTIKMKSVPVRFTGRFHASSGSRQSYDTQLLQYHDLHQPPFMTDQDGRIWETLGNDQQTKLYVVLLGRMHTQSGTRYFDPQTLLKGVLLLQYAEGKFRRFRGNSGPTSNPSDLKLDLNYNHLDIMPSALVLIADGTEEMEFTITYDTLVRAGIKCQSAFVPSKDAGNLGTVSPPAVKGSRGINILPDTFFEPSGCGPDKFDAFIIPGGAKGAETMSTNPDVQVLVRKYIEQKKWVGMVCAGSLTALTSGLPSQPLTSHPSVKSQLDGSFTYSEDPVVVSGNLVTSRGPGTTFPFALTLVELLCGKEKRAEVQKPMVFPPGTPW</sequence>